<dbReference type="GO" id="GO:0030288">
    <property type="term" value="C:outer membrane-bounded periplasmic space"/>
    <property type="evidence" value="ECO:0007669"/>
    <property type="project" value="UniProtKB-ARBA"/>
</dbReference>
<dbReference type="EMBL" id="OMKW01000001">
    <property type="protein sequence ID" value="SPF28104.1"/>
    <property type="molecule type" value="Genomic_DNA"/>
</dbReference>
<sequence>MSDELKYLARMAAAGRLNRRAFMGRAGALGVSAGLAGTMLSSAVYAQGAVKGGTIRVGIQGGSSTDSLDPALATNATAAMLNKLWGECLVELNADGGLDLRVAEEYSSSPNAQTWTFRIRDGITFHNGQPLTAEDVLATMERHAGEDSQSGALGLLQGIDSMRAEGRDFIIELGSPNADLPYLMSDYHLTIQPNGGKDDPANPIGSGPYVLKEHEAGVRTVFEKNADFWDADLGNAETIELLVINDDTARVAALQSGQVHMANRVPPRVASLVGRAPNLTVHSEPSAGHYVFIMHANTAPFDNKDLRLALKYAINREEMVEKILFGNGSVGNDTPINAAYPLFEAMEQRTYDPEKAAFHFRESGHEGSILLRTSDNSFPGAPDASQLFQQSAAAAGITLDIRREPNDGYWSEVWNNQPFCTSYWGGRPTQDMMYSTAYLSTADWNDTRFFNEQFDQLLVAARGELNQDTRRQMYADMGTIVSEEGGLICPMFNNYIDATSDEVAGWGPSKGFDLMNYMAPMKMWVVG</sequence>
<evidence type="ECO:0000313" key="6">
    <source>
        <dbReference type="EMBL" id="SPF28104.1"/>
    </source>
</evidence>
<dbReference type="AlphaFoldDB" id="A0A2R8A792"/>
<dbReference type="Gene3D" id="3.40.190.10">
    <property type="entry name" value="Periplasmic binding protein-like II"/>
    <property type="match status" value="1"/>
</dbReference>
<dbReference type="GO" id="GO:0043190">
    <property type="term" value="C:ATP-binding cassette (ABC) transporter complex"/>
    <property type="evidence" value="ECO:0007669"/>
    <property type="project" value="InterPro"/>
</dbReference>
<proteinExistence type="inferred from homology"/>
<dbReference type="InterPro" id="IPR030678">
    <property type="entry name" value="Peptide/Ni-bd"/>
</dbReference>
<dbReference type="Gene3D" id="3.90.76.10">
    <property type="entry name" value="Dipeptide-binding Protein, Domain 1"/>
    <property type="match status" value="1"/>
</dbReference>
<evidence type="ECO:0000256" key="3">
    <source>
        <dbReference type="ARBA" id="ARBA00022448"/>
    </source>
</evidence>
<dbReference type="PANTHER" id="PTHR30290">
    <property type="entry name" value="PERIPLASMIC BINDING COMPONENT OF ABC TRANSPORTER"/>
    <property type="match status" value="1"/>
</dbReference>
<dbReference type="PROSITE" id="PS51318">
    <property type="entry name" value="TAT"/>
    <property type="match status" value="1"/>
</dbReference>
<evidence type="ECO:0000256" key="1">
    <source>
        <dbReference type="ARBA" id="ARBA00004418"/>
    </source>
</evidence>
<evidence type="ECO:0000313" key="7">
    <source>
        <dbReference type="Proteomes" id="UP000244932"/>
    </source>
</evidence>
<dbReference type="RefSeq" id="WP_108780839.1">
    <property type="nucleotide sequence ID" value="NZ_OMKW01000001.1"/>
</dbReference>
<dbReference type="InterPro" id="IPR000914">
    <property type="entry name" value="SBP_5_dom"/>
</dbReference>
<reference evidence="6 7" key="1">
    <citation type="submission" date="2018-03" db="EMBL/GenBank/DDBJ databases">
        <authorList>
            <person name="Keele B.F."/>
        </authorList>
    </citation>
    <scope>NUCLEOTIDE SEQUENCE [LARGE SCALE GENOMIC DNA]</scope>
    <source>
        <strain evidence="6 7">CeCT 8812</strain>
    </source>
</reference>
<name>A0A2R8A792_9RHOB</name>
<accession>A0A2R8A792</accession>
<dbReference type="OrthoDB" id="9803988at2"/>
<dbReference type="PIRSF" id="PIRSF002741">
    <property type="entry name" value="MppA"/>
    <property type="match status" value="1"/>
</dbReference>
<dbReference type="Proteomes" id="UP000244932">
    <property type="component" value="Unassembled WGS sequence"/>
</dbReference>
<keyword evidence="3" id="KW-0813">Transport</keyword>
<dbReference type="NCBIfam" id="TIGR01409">
    <property type="entry name" value="TAT_signal_seq"/>
    <property type="match status" value="1"/>
</dbReference>
<keyword evidence="7" id="KW-1185">Reference proteome</keyword>
<evidence type="ECO:0000256" key="2">
    <source>
        <dbReference type="ARBA" id="ARBA00005695"/>
    </source>
</evidence>
<dbReference type="GO" id="GO:0015833">
    <property type="term" value="P:peptide transport"/>
    <property type="evidence" value="ECO:0007669"/>
    <property type="project" value="TreeGrafter"/>
</dbReference>
<keyword evidence="4" id="KW-0732">Signal</keyword>
<dbReference type="Gene3D" id="3.10.105.10">
    <property type="entry name" value="Dipeptide-binding Protein, Domain 3"/>
    <property type="match status" value="1"/>
</dbReference>
<protein>
    <submittedName>
        <fullName evidence="6">Glutathione-binding protein GsiB</fullName>
    </submittedName>
</protein>
<dbReference type="SUPFAM" id="SSF53850">
    <property type="entry name" value="Periplasmic binding protein-like II"/>
    <property type="match status" value="1"/>
</dbReference>
<dbReference type="InterPro" id="IPR019546">
    <property type="entry name" value="TAT_signal_bac_arc"/>
</dbReference>
<dbReference type="InterPro" id="IPR006311">
    <property type="entry name" value="TAT_signal"/>
</dbReference>
<comment type="subcellular location">
    <subcellularLocation>
        <location evidence="1">Periplasm</location>
    </subcellularLocation>
</comment>
<evidence type="ECO:0000259" key="5">
    <source>
        <dbReference type="Pfam" id="PF00496"/>
    </source>
</evidence>
<feature type="domain" description="Solute-binding protein family 5" evidence="5">
    <location>
        <begin position="102"/>
        <end position="445"/>
    </location>
</feature>
<comment type="similarity">
    <text evidence="2">Belongs to the bacterial solute-binding protein 5 family.</text>
</comment>
<dbReference type="Pfam" id="PF00496">
    <property type="entry name" value="SBP_bac_5"/>
    <property type="match status" value="1"/>
</dbReference>
<evidence type="ECO:0000256" key="4">
    <source>
        <dbReference type="ARBA" id="ARBA00022729"/>
    </source>
</evidence>
<dbReference type="InterPro" id="IPR039424">
    <property type="entry name" value="SBP_5"/>
</dbReference>
<dbReference type="CDD" id="cd08503">
    <property type="entry name" value="PBP2_NikA_DppA_OppA_like_17"/>
    <property type="match status" value="1"/>
</dbReference>
<dbReference type="GO" id="GO:1904680">
    <property type="term" value="F:peptide transmembrane transporter activity"/>
    <property type="evidence" value="ECO:0007669"/>
    <property type="project" value="TreeGrafter"/>
</dbReference>
<gene>
    <name evidence="6" type="primary">gsiB_1</name>
    <name evidence="6" type="ORF">POI8812_00402</name>
</gene>
<dbReference type="PANTHER" id="PTHR30290:SF10">
    <property type="entry name" value="PERIPLASMIC OLIGOPEPTIDE-BINDING PROTEIN-RELATED"/>
    <property type="match status" value="1"/>
</dbReference>
<organism evidence="6 7">
    <name type="scientific">Pontivivens insulae</name>
    <dbReference type="NCBI Taxonomy" id="1639689"/>
    <lineage>
        <taxon>Bacteria</taxon>
        <taxon>Pseudomonadati</taxon>
        <taxon>Pseudomonadota</taxon>
        <taxon>Alphaproteobacteria</taxon>
        <taxon>Rhodobacterales</taxon>
        <taxon>Paracoccaceae</taxon>
        <taxon>Pontivivens</taxon>
    </lineage>
</organism>